<protein>
    <submittedName>
        <fullName evidence="1">Uncharacterized protein</fullName>
    </submittedName>
</protein>
<accession>A0A0F9P3D3</accession>
<dbReference type="EMBL" id="LAZR01007023">
    <property type="protein sequence ID" value="KKM87972.1"/>
    <property type="molecule type" value="Genomic_DNA"/>
</dbReference>
<name>A0A0F9P3D3_9ZZZZ</name>
<proteinExistence type="predicted"/>
<gene>
    <name evidence="1" type="ORF">LCGC14_1263530</name>
</gene>
<organism evidence="1">
    <name type="scientific">marine sediment metagenome</name>
    <dbReference type="NCBI Taxonomy" id="412755"/>
    <lineage>
        <taxon>unclassified sequences</taxon>
        <taxon>metagenomes</taxon>
        <taxon>ecological metagenomes</taxon>
    </lineage>
</organism>
<comment type="caution">
    <text evidence="1">The sequence shown here is derived from an EMBL/GenBank/DDBJ whole genome shotgun (WGS) entry which is preliminary data.</text>
</comment>
<sequence length="266" mass="30149">MVQDNKKFRISLNMAEYLKLSPYTAPSKKLLLALIYLQHLEQEGWPKVSISADGTKFTYDDKIPKKHFCYAAQLRSLGLAPNSKSSKFLEQPVKELLAYNVFFDDLSLTTGRNSYLSWHFGLLATPLMNDMDTYALLESKDIAHCNCDLDVVLLTQISLRYKMRCPSFSLLTADKRASWKLQPKDPPSSGDKRAFVTKLRRALQKWANLKSCRLVAELAQTGCAPGITSVNIRISHGETRWSDDQLRKFHPRSTIIDVGPKTTVGF</sequence>
<reference evidence="1" key="1">
    <citation type="journal article" date="2015" name="Nature">
        <title>Complex archaea that bridge the gap between prokaryotes and eukaryotes.</title>
        <authorList>
            <person name="Spang A."/>
            <person name="Saw J.H."/>
            <person name="Jorgensen S.L."/>
            <person name="Zaremba-Niedzwiedzka K."/>
            <person name="Martijn J."/>
            <person name="Lind A.E."/>
            <person name="van Eijk R."/>
            <person name="Schleper C."/>
            <person name="Guy L."/>
            <person name="Ettema T.J."/>
        </authorList>
    </citation>
    <scope>NUCLEOTIDE SEQUENCE</scope>
</reference>
<evidence type="ECO:0000313" key="1">
    <source>
        <dbReference type="EMBL" id="KKM87972.1"/>
    </source>
</evidence>
<dbReference type="AlphaFoldDB" id="A0A0F9P3D3"/>